<dbReference type="NCBIfam" id="TIGR03975">
    <property type="entry name" value="rSAM_ocin_1"/>
    <property type="match status" value="1"/>
</dbReference>
<dbReference type="SFLD" id="SFLDG01082">
    <property type="entry name" value="B12-binding_domain_containing"/>
    <property type="match status" value="1"/>
</dbReference>
<dbReference type="InterPro" id="IPR006158">
    <property type="entry name" value="Cobalamin-bd"/>
</dbReference>
<dbReference type="InterPro" id="IPR006638">
    <property type="entry name" value="Elp3/MiaA/NifB-like_rSAM"/>
</dbReference>
<dbReference type="SUPFAM" id="SSF102114">
    <property type="entry name" value="Radical SAM enzymes"/>
    <property type="match status" value="1"/>
</dbReference>
<gene>
    <name evidence="7" type="ORF">MPSYJ_23000</name>
</gene>
<dbReference type="GO" id="GO:0005829">
    <property type="term" value="C:cytosol"/>
    <property type="evidence" value="ECO:0007669"/>
    <property type="project" value="TreeGrafter"/>
</dbReference>
<dbReference type="SFLD" id="SFLDS00029">
    <property type="entry name" value="Radical_SAM"/>
    <property type="match status" value="1"/>
</dbReference>
<dbReference type="GO" id="GO:0051536">
    <property type="term" value="F:iron-sulfur cluster binding"/>
    <property type="evidence" value="ECO:0007669"/>
    <property type="project" value="UniProtKB-KW"/>
</dbReference>
<dbReference type="PANTHER" id="PTHR43409">
    <property type="entry name" value="ANAEROBIC MAGNESIUM-PROTOPORPHYRIN IX MONOMETHYL ESTER CYCLASE-RELATED"/>
    <property type="match status" value="1"/>
</dbReference>
<keyword evidence="8" id="KW-1185">Reference proteome</keyword>
<name>A0A7I7MBT1_9MYCO</name>
<dbReference type="PANTHER" id="PTHR43409:SF7">
    <property type="entry name" value="BLL1977 PROTEIN"/>
    <property type="match status" value="1"/>
</dbReference>
<evidence type="ECO:0000313" key="8">
    <source>
        <dbReference type="Proteomes" id="UP000466514"/>
    </source>
</evidence>
<dbReference type="EMBL" id="AP022574">
    <property type="protein sequence ID" value="BBX68839.1"/>
    <property type="molecule type" value="Genomic_DNA"/>
</dbReference>
<keyword evidence="2" id="KW-0949">S-adenosyl-L-methionine</keyword>
<dbReference type="SMART" id="SM00729">
    <property type="entry name" value="Elp3"/>
    <property type="match status" value="1"/>
</dbReference>
<evidence type="ECO:0000256" key="2">
    <source>
        <dbReference type="ARBA" id="ARBA00022691"/>
    </source>
</evidence>
<accession>A0A7I7MBT1</accession>
<dbReference type="AlphaFoldDB" id="A0A7I7MBT1"/>
<protein>
    <recommendedName>
        <fullName evidence="6">B12-binding domain-containing protein</fullName>
    </recommendedName>
</protein>
<evidence type="ECO:0000256" key="5">
    <source>
        <dbReference type="ARBA" id="ARBA00023014"/>
    </source>
</evidence>
<keyword evidence="5" id="KW-0411">Iron-sulfur</keyword>
<evidence type="ECO:0000256" key="3">
    <source>
        <dbReference type="ARBA" id="ARBA00022723"/>
    </source>
</evidence>
<dbReference type="GO" id="GO:0031419">
    <property type="term" value="F:cobalamin binding"/>
    <property type="evidence" value="ECO:0007669"/>
    <property type="project" value="InterPro"/>
</dbReference>
<feature type="domain" description="B12-binding" evidence="6">
    <location>
        <begin position="62"/>
        <end position="196"/>
    </location>
</feature>
<dbReference type="GO" id="GO:0003824">
    <property type="term" value="F:catalytic activity"/>
    <property type="evidence" value="ECO:0007669"/>
    <property type="project" value="InterPro"/>
</dbReference>
<dbReference type="InterPro" id="IPR051198">
    <property type="entry name" value="BchE-like"/>
</dbReference>
<dbReference type="PROSITE" id="PS51332">
    <property type="entry name" value="B12_BINDING"/>
    <property type="match status" value="1"/>
</dbReference>
<evidence type="ECO:0000313" key="7">
    <source>
        <dbReference type="EMBL" id="BBX68839.1"/>
    </source>
</evidence>
<evidence type="ECO:0000256" key="1">
    <source>
        <dbReference type="ARBA" id="ARBA00001966"/>
    </source>
</evidence>
<dbReference type="Gene3D" id="3.40.50.280">
    <property type="entry name" value="Cobalamin-binding domain"/>
    <property type="match status" value="1"/>
</dbReference>
<keyword evidence="4" id="KW-0408">Iron</keyword>
<keyword evidence="3" id="KW-0479">Metal-binding</keyword>
<comment type="cofactor">
    <cofactor evidence="1">
        <name>[4Fe-4S] cluster</name>
        <dbReference type="ChEBI" id="CHEBI:49883"/>
    </cofactor>
</comment>
<dbReference type="KEGG" id="mpsc:MPSYJ_23000"/>
<evidence type="ECO:0000256" key="4">
    <source>
        <dbReference type="ARBA" id="ARBA00023004"/>
    </source>
</evidence>
<organism evidence="7 8">
    <name type="scientific">Mycolicibacterium psychrotolerans</name>
    <dbReference type="NCBI Taxonomy" id="216929"/>
    <lineage>
        <taxon>Bacteria</taxon>
        <taxon>Bacillati</taxon>
        <taxon>Actinomycetota</taxon>
        <taxon>Actinomycetes</taxon>
        <taxon>Mycobacteriales</taxon>
        <taxon>Mycobacteriaceae</taxon>
        <taxon>Mycolicibacterium</taxon>
    </lineage>
</organism>
<dbReference type="InterPro" id="IPR058240">
    <property type="entry name" value="rSAM_sf"/>
</dbReference>
<sequence length="616" mass="68569">MSVYYANLDFYEQLPEAFSTSVLKRHFWDNPCLFWLCDGIFATHAYSDQSVAKASQDALDRTIDRLVADNKDRAVGDNLDQLVEWLSGNIQDVGHVVGTIIPSFLSTLAGQLISGGYDVIGLGTFFNQTSACLSLARMLRLHGYSGLIILGGAGVTDSMARGLIRSFRNLDAVVVGDGELPLGEICRALATQGSAMPLSDQVIWSERRDSQRFEQVKPEPVRRRGERTTTPGIPVLTGDGYERFFKIRSQTRFAGEDVQIPFEISRGCYWVARSKCTFCGIADDFKMKAKTPHVAVPEIVGLAERLDADYLVCADTALPKNHIRVTVPQLAESLKMRRRSFFFEVRVDIPKEELRAFSQLGNVVLQPGIESLSTPLLTHMRKGTSAIQNIQFLRWCRIFGILPYYNILHGFPGEDPTWYVGMKSLMRHVFHLSAPRTATQVMLLRNSPLLREGGQHLGVVKPWDEYRIMYPAVDAESLDDLAYYFNGDFSDIDGEGIKPRADLISTVREWQRADRSGTAFLMRDKVDGGSCAVYDGRMDSAVELTLDSVDAAILDAGDEATDLDGVCEKLERGPERATLSSHVLQRLFDMAGKGLVLEERGKFLDLTIPINIGGRS</sequence>
<proteinExistence type="predicted"/>
<dbReference type="Proteomes" id="UP000466514">
    <property type="component" value="Chromosome"/>
</dbReference>
<dbReference type="InterPro" id="IPR007197">
    <property type="entry name" value="rSAM"/>
</dbReference>
<dbReference type="SFLD" id="SFLDF00324">
    <property type="entry name" value="bacteriocin_maturation"/>
    <property type="match status" value="1"/>
</dbReference>
<dbReference type="InterPro" id="IPR023984">
    <property type="entry name" value="rSAM_ocin_1"/>
</dbReference>
<dbReference type="GO" id="GO:0046872">
    <property type="term" value="F:metal ion binding"/>
    <property type="evidence" value="ECO:0007669"/>
    <property type="project" value="UniProtKB-KW"/>
</dbReference>
<evidence type="ECO:0000259" key="6">
    <source>
        <dbReference type="PROSITE" id="PS51332"/>
    </source>
</evidence>
<reference evidence="7 8" key="1">
    <citation type="journal article" date="2019" name="Emerg. Microbes Infect.">
        <title>Comprehensive subspecies identification of 175 nontuberculous mycobacteria species based on 7547 genomic profiles.</title>
        <authorList>
            <person name="Matsumoto Y."/>
            <person name="Kinjo T."/>
            <person name="Motooka D."/>
            <person name="Nabeya D."/>
            <person name="Jung N."/>
            <person name="Uechi K."/>
            <person name="Horii T."/>
            <person name="Iida T."/>
            <person name="Fujita J."/>
            <person name="Nakamura S."/>
        </authorList>
    </citation>
    <scope>NUCLEOTIDE SEQUENCE [LARGE SCALE GENOMIC DNA]</scope>
    <source>
        <strain evidence="7 8">JCM 13323</strain>
    </source>
</reference>